<dbReference type="Gene3D" id="3.40.50.1820">
    <property type="entry name" value="alpha/beta hydrolase"/>
    <property type="match status" value="1"/>
</dbReference>
<feature type="domain" description="Carboxylesterase type B" evidence="2">
    <location>
        <begin position="25"/>
        <end position="179"/>
    </location>
</feature>
<keyword evidence="1" id="KW-0732">Signal</keyword>
<dbReference type="AlphaFoldDB" id="A0AAW0GEY3"/>
<dbReference type="PANTHER" id="PTHR11559">
    <property type="entry name" value="CARBOXYLESTERASE"/>
    <property type="match status" value="1"/>
</dbReference>
<protein>
    <recommendedName>
        <fullName evidence="2">Carboxylesterase type B domain-containing protein</fullName>
    </recommendedName>
</protein>
<comment type="caution">
    <text evidence="3">The sequence shown here is derived from an EMBL/GenBank/DDBJ whole genome shotgun (WGS) entry which is preliminary data.</text>
</comment>
<proteinExistence type="predicted"/>
<evidence type="ECO:0000256" key="1">
    <source>
        <dbReference type="SAM" id="SignalP"/>
    </source>
</evidence>
<dbReference type="SUPFAM" id="SSF53474">
    <property type="entry name" value="alpha/beta-Hydrolases"/>
    <property type="match status" value="1"/>
</dbReference>
<dbReference type="InterPro" id="IPR002018">
    <property type="entry name" value="CarbesteraseB"/>
</dbReference>
<dbReference type="InterPro" id="IPR050309">
    <property type="entry name" value="Type-B_Carboxylest/Lipase"/>
</dbReference>
<organism evidence="3 4">
    <name type="scientific">Cerrena zonata</name>
    <dbReference type="NCBI Taxonomy" id="2478898"/>
    <lineage>
        <taxon>Eukaryota</taxon>
        <taxon>Fungi</taxon>
        <taxon>Dikarya</taxon>
        <taxon>Basidiomycota</taxon>
        <taxon>Agaricomycotina</taxon>
        <taxon>Agaricomycetes</taxon>
        <taxon>Polyporales</taxon>
        <taxon>Cerrenaceae</taxon>
        <taxon>Cerrena</taxon>
    </lineage>
</organism>
<sequence>MFRSIAWFLLSFVISSITCSNRTPTVHLDDATLHGTFDGVANRFLGIPFAKPPTGNLRFRLPVPNSPYSGNISLTQFGNSCPQQLTNITIPDTLPRNVSDTISNLTGRIFSPMPGSEDCLYLNVFAPPQATPRSSLPVVAWIPGGGFEIGTASTFNGTAIIERSLQLGEPVIYISINYRSIRIHPEVQFSLRIFTW</sequence>
<evidence type="ECO:0000259" key="2">
    <source>
        <dbReference type="Pfam" id="PF00135"/>
    </source>
</evidence>
<dbReference type="EMBL" id="JASBNA010000010">
    <property type="protein sequence ID" value="KAK7688542.1"/>
    <property type="molecule type" value="Genomic_DNA"/>
</dbReference>
<accession>A0AAW0GEY3</accession>
<dbReference type="InterPro" id="IPR029058">
    <property type="entry name" value="AB_hydrolase_fold"/>
</dbReference>
<feature type="signal peptide" evidence="1">
    <location>
        <begin position="1"/>
        <end position="20"/>
    </location>
</feature>
<evidence type="ECO:0000313" key="3">
    <source>
        <dbReference type="EMBL" id="KAK7688542.1"/>
    </source>
</evidence>
<dbReference type="Proteomes" id="UP001385951">
    <property type="component" value="Unassembled WGS sequence"/>
</dbReference>
<gene>
    <name evidence="3" type="ORF">QCA50_008080</name>
</gene>
<reference evidence="3 4" key="1">
    <citation type="submission" date="2022-09" db="EMBL/GenBank/DDBJ databases">
        <authorList>
            <person name="Palmer J.M."/>
        </authorList>
    </citation>
    <scope>NUCLEOTIDE SEQUENCE [LARGE SCALE GENOMIC DNA]</scope>
    <source>
        <strain evidence="3 4">DSM 7382</strain>
    </source>
</reference>
<dbReference type="PROSITE" id="PS00941">
    <property type="entry name" value="CARBOXYLESTERASE_B_2"/>
    <property type="match status" value="1"/>
</dbReference>
<dbReference type="Pfam" id="PF00135">
    <property type="entry name" value="COesterase"/>
    <property type="match status" value="1"/>
</dbReference>
<evidence type="ECO:0000313" key="4">
    <source>
        <dbReference type="Proteomes" id="UP001385951"/>
    </source>
</evidence>
<feature type="chain" id="PRO_5043844309" description="Carboxylesterase type B domain-containing protein" evidence="1">
    <location>
        <begin position="21"/>
        <end position="196"/>
    </location>
</feature>
<name>A0AAW0GEY3_9APHY</name>
<keyword evidence="4" id="KW-1185">Reference proteome</keyword>
<dbReference type="InterPro" id="IPR019819">
    <property type="entry name" value="Carboxylesterase_B_CS"/>
</dbReference>